<dbReference type="SFLD" id="SFLDG01109">
    <property type="entry name" value="Uncharacterised_Radical_SAM_Su"/>
    <property type="match status" value="1"/>
</dbReference>
<evidence type="ECO:0000256" key="7">
    <source>
        <dbReference type="SAM" id="MobiDB-lite"/>
    </source>
</evidence>
<proteinExistence type="predicted"/>
<feature type="region of interest" description="Disordered" evidence="7">
    <location>
        <begin position="426"/>
        <end position="447"/>
    </location>
</feature>
<keyword evidence="10" id="KW-1185">Reference proteome</keyword>
<organism evidence="9 10">
    <name type="scientific">Anaeromyxobacter diazotrophicus</name>
    <dbReference type="NCBI Taxonomy" id="2590199"/>
    <lineage>
        <taxon>Bacteria</taxon>
        <taxon>Pseudomonadati</taxon>
        <taxon>Myxococcota</taxon>
        <taxon>Myxococcia</taxon>
        <taxon>Myxococcales</taxon>
        <taxon>Cystobacterineae</taxon>
        <taxon>Anaeromyxobacteraceae</taxon>
        <taxon>Anaeromyxobacter</taxon>
    </lineage>
</organism>
<evidence type="ECO:0000259" key="8">
    <source>
        <dbReference type="PROSITE" id="PS51918"/>
    </source>
</evidence>
<evidence type="ECO:0000313" key="9">
    <source>
        <dbReference type="EMBL" id="GEJ59301.1"/>
    </source>
</evidence>
<keyword evidence="2" id="KW-0004">4Fe-4S</keyword>
<accession>A0A7I9VSM1</accession>
<dbReference type="InterPro" id="IPR013785">
    <property type="entry name" value="Aldolase_TIM"/>
</dbReference>
<dbReference type="Gene3D" id="3.20.20.70">
    <property type="entry name" value="Aldolase class I"/>
    <property type="match status" value="1"/>
</dbReference>
<comment type="caution">
    <text evidence="9">The sequence shown here is derived from an EMBL/GenBank/DDBJ whole genome shotgun (WGS) entry which is preliminary data.</text>
</comment>
<dbReference type="PANTHER" id="PTHR30352">
    <property type="entry name" value="PYRUVATE FORMATE-LYASE-ACTIVATING ENZYME"/>
    <property type="match status" value="1"/>
</dbReference>
<reference evidence="10" key="1">
    <citation type="journal article" date="2020" name="Appl. Environ. Microbiol.">
        <title>Diazotrophic Anaeromyxobacter Isolates from Soils.</title>
        <authorList>
            <person name="Masuda Y."/>
            <person name="Yamanaka H."/>
            <person name="Xu Z.X."/>
            <person name="Shiratori Y."/>
            <person name="Aono T."/>
            <person name="Amachi S."/>
            <person name="Senoo K."/>
            <person name="Itoh H."/>
        </authorList>
    </citation>
    <scope>NUCLEOTIDE SEQUENCE [LARGE SCALE GENOMIC DNA]</scope>
    <source>
        <strain evidence="10">R267</strain>
    </source>
</reference>
<evidence type="ECO:0000313" key="10">
    <source>
        <dbReference type="Proteomes" id="UP000503640"/>
    </source>
</evidence>
<evidence type="ECO:0000256" key="2">
    <source>
        <dbReference type="ARBA" id="ARBA00022485"/>
    </source>
</evidence>
<evidence type="ECO:0000256" key="5">
    <source>
        <dbReference type="ARBA" id="ARBA00023004"/>
    </source>
</evidence>
<protein>
    <submittedName>
        <fullName evidence="9">Radical SAM protein</fullName>
    </submittedName>
</protein>
<keyword evidence="6" id="KW-0411">Iron-sulfur</keyword>
<dbReference type="GO" id="GO:0046872">
    <property type="term" value="F:metal ion binding"/>
    <property type="evidence" value="ECO:0007669"/>
    <property type="project" value="UniProtKB-KW"/>
</dbReference>
<feature type="domain" description="Radical SAM core" evidence="8">
    <location>
        <begin position="186"/>
        <end position="413"/>
    </location>
</feature>
<name>A0A7I9VSM1_9BACT</name>
<dbReference type="SFLD" id="SFLDS00029">
    <property type="entry name" value="Radical_SAM"/>
    <property type="match status" value="1"/>
</dbReference>
<dbReference type="InterPro" id="IPR034457">
    <property type="entry name" value="Organic_radical-activating"/>
</dbReference>
<dbReference type="AlphaFoldDB" id="A0A7I9VSM1"/>
<dbReference type="PANTHER" id="PTHR30352:SF5">
    <property type="entry name" value="PYRUVATE FORMATE-LYASE 1-ACTIVATING ENZYME"/>
    <property type="match status" value="1"/>
</dbReference>
<dbReference type="GO" id="GO:0051539">
    <property type="term" value="F:4 iron, 4 sulfur cluster binding"/>
    <property type="evidence" value="ECO:0007669"/>
    <property type="project" value="UniProtKB-KW"/>
</dbReference>
<keyword evidence="5" id="KW-0408">Iron</keyword>
<dbReference type="Pfam" id="PF04055">
    <property type="entry name" value="Radical_SAM"/>
    <property type="match status" value="1"/>
</dbReference>
<comment type="cofactor">
    <cofactor evidence="1">
        <name>[4Fe-4S] cluster</name>
        <dbReference type="ChEBI" id="CHEBI:49883"/>
    </cofactor>
</comment>
<keyword evidence="4" id="KW-0479">Metal-binding</keyword>
<dbReference type="Proteomes" id="UP000503640">
    <property type="component" value="Unassembled WGS sequence"/>
</dbReference>
<dbReference type="GO" id="GO:0003824">
    <property type="term" value="F:catalytic activity"/>
    <property type="evidence" value="ECO:0007669"/>
    <property type="project" value="InterPro"/>
</dbReference>
<sequence length="447" mass="47898">MRYRLLFADAQGVVYDHPRLLAAVRSGDTVRPAAAGERAAPLPPGASLCLLPGRRPVGVDPATGEVVALSEVKVGRRTFVPHAVGATLPPGWTRALLPAAARPPLPTAEAPILPQWAYTAAALGARGPVVFALHTDRRRHWSPATHSTPDLARRVEARLAGSGNPIWRQIARCALEWRCFTAQNTFYGRDEGAIPSSAACNAACVGCLSEQEEGLPPSSHERIARSPTAEEMAEVAAEHLASARGRPMVSFGQGCEGEPLLRWKEIARAIRLVRARTARGSIHLNTNGSLTRGLEALLDAGLDACRISLNSASPSLYASYYRPDGYALADVVRSMELAVARGAYLSLNLLTFPGVTDRAEEAERLWRLVARVRPHQVQTRSLAIDPDLYLALARGRGGGGAPIGMQALLEGLRRARPGLVIGNFSRAKRERATPAPRRGGRGARVNA</sequence>
<gene>
    <name evidence="9" type="ORF">AMYX_40420</name>
</gene>
<evidence type="ECO:0000256" key="3">
    <source>
        <dbReference type="ARBA" id="ARBA00022691"/>
    </source>
</evidence>
<evidence type="ECO:0000256" key="6">
    <source>
        <dbReference type="ARBA" id="ARBA00023014"/>
    </source>
</evidence>
<keyword evidence="3" id="KW-0949">S-adenosyl-L-methionine</keyword>
<dbReference type="InterPro" id="IPR007197">
    <property type="entry name" value="rSAM"/>
</dbReference>
<dbReference type="SUPFAM" id="SSF102114">
    <property type="entry name" value="Radical SAM enzymes"/>
    <property type="match status" value="1"/>
</dbReference>
<evidence type="ECO:0000256" key="4">
    <source>
        <dbReference type="ARBA" id="ARBA00022723"/>
    </source>
</evidence>
<evidence type="ECO:0000256" key="1">
    <source>
        <dbReference type="ARBA" id="ARBA00001966"/>
    </source>
</evidence>
<dbReference type="SFLD" id="SFLDG01067">
    <property type="entry name" value="SPASM/twitch_domain_containing"/>
    <property type="match status" value="1"/>
</dbReference>
<dbReference type="PROSITE" id="PS51918">
    <property type="entry name" value="RADICAL_SAM"/>
    <property type="match status" value="1"/>
</dbReference>
<dbReference type="InterPro" id="IPR058240">
    <property type="entry name" value="rSAM_sf"/>
</dbReference>
<dbReference type="RefSeq" id="WP_176068656.1">
    <property type="nucleotide sequence ID" value="NZ_BJTG01000012.1"/>
</dbReference>
<dbReference type="CDD" id="cd01335">
    <property type="entry name" value="Radical_SAM"/>
    <property type="match status" value="1"/>
</dbReference>
<dbReference type="EMBL" id="BJTG01000012">
    <property type="protein sequence ID" value="GEJ59301.1"/>
    <property type="molecule type" value="Genomic_DNA"/>
</dbReference>